<dbReference type="Pfam" id="PF14231">
    <property type="entry name" value="GXWXG"/>
    <property type="match status" value="1"/>
</dbReference>
<dbReference type="Pfam" id="PF14232">
    <property type="entry name" value="DUF4334"/>
    <property type="match status" value="1"/>
</dbReference>
<dbReference type="InterPro" id="IPR025951">
    <property type="entry name" value="GXWXG_dom"/>
</dbReference>
<reference evidence="3 4" key="1">
    <citation type="journal article" date="2019" name="Int. J. Syst. Evol. Microbiol.">
        <title>The Global Catalogue of Microorganisms (GCM) 10K type strain sequencing project: providing services to taxonomists for standard genome sequencing and annotation.</title>
        <authorList>
            <consortium name="The Broad Institute Genomics Platform"/>
            <consortium name="The Broad Institute Genome Sequencing Center for Infectious Disease"/>
            <person name="Wu L."/>
            <person name="Ma J."/>
        </authorList>
    </citation>
    <scope>NUCLEOTIDE SEQUENCE [LARGE SCALE GENOMIC DNA]</scope>
    <source>
        <strain evidence="3 4">JCM 10425</strain>
    </source>
</reference>
<feature type="domain" description="DUF4334" evidence="2">
    <location>
        <begin position="97"/>
        <end position="157"/>
    </location>
</feature>
<dbReference type="Gene3D" id="2.40.128.580">
    <property type="entry name" value="GXWXG domain"/>
    <property type="match status" value="1"/>
</dbReference>
<proteinExistence type="predicted"/>
<keyword evidence="4" id="KW-1185">Reference proteome</keyword>
<dbReference type="RefSeq" id="WP_344652884.1">
    <property type="nucleotide sequence ID" value="NZ_BAAAGX010000028.1"/>
</dbReference>
<organism evidence="3 4">
    <name type="scientific">Cryptosporangium japonicum</name>
    <dbReference type="NCBI Taxonomy" id="80872"/>
    <lineage>
        <taxon>Bacteria</taxon>
        <taxon>Bacillati</taxon>
        <taxon>Actinomycetota</taxon>
        <taxon>Actinomycetes</taxon>
        <taxon>Cryptosporangiales</taxon>
        <taxon>Cryptosporangiaceae</taxon>
        <taxon>Cryptosporangium</taxon>
    </lineage>
</organism>
<dbReference type="InterPro" id="IPR025568">
    <property type="entry name" value="DUF4334"/>
</dbReference>
<evidence type="ECO:0000259" key="2">
    <source>
        <dbReference type="Pfam" id="PF14232"/>
    </source>
</evidence>
<evidence type="ECO:0000313" key="4">
    <source>
        <dbReference type="Proteomes" id="UP001500967"/>
    </source>
</evidence>
<gene>
    <name evidence="3" type="ORF">GCM10009539_66410</name>
</gene>
<dbReference type="Proteomes" id="UP001500967">
    <property type="component" value="Unassembled WGS sequence"/>
</dbReference>
<dbReference type="EMBL" id="BAAAGX010000028">
    <property type="protein sequence ID" value="GAA0269950.1"/>
    <property type="molecule type" value="Genomic_DNA"/>
</dbReference>
<name>A0ABN0V1A4_9ACTN</name>
<accession>A0ABN0V1A4</accession>
<comment type="caution">
    <text evidence="3">The sequence shown here is derived from an EMBL/GenBank/DDBJ whole genome shotgun (WGS) entry which is preliminary data.</text>
</comment>
<evidence type="ECO:0000313" key="3">
    <source>
        <dbReference type="EMBL" id="GAA0269950.1"/>
    </source>
</evidence>
<sequence length="158" mass="17797">MELTEARTRFAELRQWTEGVRPEELDEIWAALPTARVDDVLGAWKGADFATGHPLHQGLADARWYGKTFVSASDAKPLICRDENGALFSDLALGRGGEASLWAVEFRGEVTATMVYDAQPVFDHFKWVDDRTLMGIMNGKSPLIFHAGHHYYFLLERV</sequence>
<feature type="domain" description="GXWXG" evidence="1">
    <location>
        <begin position="27"/>
        <end position="85"/>
    </location>
</feature>
<evidence type="ECO:0000259" key="1">
    <source>
        <dbReference type="Pfam" id="PF14231"/>
    </source>
</evidence>
<protein>
    <submittedName>
        <fullName evidence="3">DUF4334 domain-containing protein</fullName>
    </submittedName>
</protein>